<protein>
    <submittedName>
        <fullName evidence="1">Class I SAM-dependent methyltransferase</fullName>
    </submittedName>
</protein>
<keyword evidence="2" id="KW-1185">Reference proteome</keyword>
<dbReference type="OrthoDB" id="176403at2"/>
<dbReference type="SUPFAM" id="SSF53335">
    <property type="entry name" value="S-adenosyl-L-methionine-dependent methyltransferases"/>
    <property type="match status" value="1"/>
</dbReference>
<dbReference type="Pfam" id="PF13578">
    <property type="entry name" value="Methyltransf_24"/>
    <property type="match status" value="1"/>
</dbReference>
<dbReference type="InterPro" id="IPR029063">
    <property type="entry name" value="SAM-dependent_MTases_sf"/>
</dbReference>
<dbReference type="GO" id="GO:0032259">
    <property type="term" value="P:methylation"/>
    <property type="evidence" value="ECO:0007669"/>
    <property type="project" value="UniProtKB-KW"/>
</dbReference>
<dbReference type="Gene3D" id="3.40.50.150">
    <property type="entry name" value="Vaccinia Virus protein VP39"/>
    <property type="match status" value="1"/>
</dbReference>
<comment type="caution">
    <text evidence="1">The sequence shown here is derived from an EMBL/GenBank/DDBJ whole genome shotgun (WGS) entry which is preliminary data.</text>
</comment>
<keyword evidence="1" id="KW-0489">Methyltransferase</keyword>
<name>A0A5C4T7I2_9BACL</name>
<sequence length="196" mass="22305">MNKQMDEWITRIECIEGWLWNSEPFALIHLPVLVDHVPGAIVEIGSFKGKSTVALGLGSKHLSSRKRPIHAIDPFASDFYLYKGNYFQQFWNNVTQAELAGYVFPILKLSTQAYSDCPSNIALLFIDGNHDYEMVKHDIAHYADRVVHGGLIAFHDYGKPDCPGVTKAVDELMRHNPDYEHVCDYCTLRVLRKGRP</sequence>
<evidence type="ECO:0000313" key="1">
    <source>
        <dbReference type="EMBL" id="TNJ64805.1"/>
    </source>
</evidence>
<dbReference type="EMBL" id="VDCQ01000025">
    <property type="protein sequence ID" value="TNJ64805.1"/>
    <property type="molecule type" value="Genomic_DNA"/>
</dbReference>
<proteinExistence type="predicted"/>
<dbReference type="AlphaFoldDB" id="A0A5C4T7I2"/>
<dbReference type="Proteomes" id="UP000307943">
    <property type="component" value="Unassembled WGS sequence"/>
</dbReference>
<evidence type="ECO:0000313" key="2">
    <source>
        <dbReference type="Proteomes" id="UP000307943"/>
    </source>
</evidence>
<reference evidence="1 2" key="1">
    <citation type="submission" date="2019-05" db="EMBL/GenBank/DDBJ databases">
        <title>We sequenced the genome of Paenibacillus hemerocallicola KCTC 33185 for further insight into its adaptation and study the phylogeny of Paenibacillus.</title>
        <authorList>
            <person name="Narsing Rao M.P."/>
        </authorList>
    </citation>
    <scope>NUCLEOTIDE SEQUENCE [LARGE SCALE GENOMIC DNA]</scope>
    <source>
        <strain evidence="1 2">KCTC 33185</strain>
    </source>
</reference>
<gene>
    <name evidence="1" type="ORF">FE784_18325</name>
</gene>
<keyword evidence="1" id="KW-0808">Transferase</keyword>
<dbReference type="GO" id="GO:0008168">
    <property type="term" value="F:methyltransferase activity"/>
    <property type="evidence" value="ECO:0007669"/>
    <property type="project" value="UniProtKB-KW"/>
</dbReference>
<dbReference type="RefSeq" id="WP_139603679.1">
    <property type="nucleotide sequence ID" value="NZ_VDCQ01000025.1"/>
</dbReference>
<organism evidence="1 2">
    <name type="scientific">Paenibacillus hemerocallicola</name>
    <dbReference type="NCBI Taxonomy" id="1172614"/>
    <lineage>
        <taxon>Bacteria</taxon>
        <taxon>Bacillati</taxon>
        <taxon>Bacillota</taxon>
        <taxon>Bacilli</taxon>
        <taxon>Bacillales</taxon>
        <taxon>Paenibacillaceae</taxon>
        <taxon>Paenibacillus</taxon>
    </lineage>
</organism>
<accession>A0A5C4T7I2</accession>